<keyword evidence="5" id="KW-1185">Reference proteome</keyword>
<feature type="compositionally biased region" description="Basic residues" evidence="3">
    <location>
        <begin position="81"/>
        <end position="91"/>
    </location>
</feature>
<reference evidence="4" key="1">
    <citation type="submission" date="2015-11" db="EMBL/GenBank/DDBJ databases">
        <authorList>
            <consortium name="International Coturnix japonica Genome Analysis Consortium"/>
            <person name="Warren W."/>
            <person name="Burt D.W."/>
            <person name="Antin P.B."/>
            <person name="Lanford R."/>
            <person name="Gros J."/>
            <person name="Wilson R.K."/>
        </authorList>
    </citation>
    <scope>NUCLEOTIDE SEQUENCE [LARGE SCALE GENOMIC DNA]</scope>
</reference>
<reference evidence="4" key="2">
    <citation type="submission" date="2025-08" db="UniProtKB">
        <authorList>
            <consortium name="Ensembl"/>
        </authorList>
    </citation>
    <scope>IDENTIFICATION</scope>
</reference>
<dbReference type="InterPro" id="IPR029001">
    <property type="entry name" value="ITPase-like_fam"/>
</dbReference>
<sequence length="114" mass="12512">MAAPGRRSVVFVTGNAKKLEEVTQILGDSSPYTLVAKKIDLPEYQGEPDEISVQKCREAARQPTHLAFPLPGPTPECQTHTHTHTKKKKGCPKNLRSVFSPLTPPTSSVFSFLL</sequence>
<protein>
    <submittedName>
        <fullName evidence="4">Inosine triphosphatase</fullName>
    </submittedName>
</protein>
<organism evidence="4 5">
    <name type="scientific">Coturnix japonica</name>
    <name type="common">Japanese quail</name>
    <name type="synonym">Coturnix coturnix japonica</name>
    <dbReference type="NCBI Taxonomy" id="93934"/>
    <lineage>
        <taxon>Eukaryota</taxon>
        <taxon>Metazoa</taxon>
        <taxon>Chordata</taxon>
        <taxon>Craniata</taxon>
        <taxon>Vertebrata</taxon>
        <taxon>Euteleostomi</taxon>
        <taxon>Archelosauria</taxon>
        <taxon>Archosauria</taxon>
        <taxon>Dinosauria</taxon>
        <taxon>Saurischia</taxon>
        <taxon>Theropoda</taxon>
        <taxon>Coelurosauria</taxon>
        <taxon>Aves</taxon>
        <taxon>Neognathae</taxon>
        <taxon>Galloanserae</taxon>
        <taxon>Galliformes</taxon>
        <taxon>Phasianidae</taxon>
        <taxon>Perdicinae</taxon>
        <taxon>Coturnix</taxon>
    </lineage>
</organism>
<evidence type="ECO:0000256" key="1">
    <source>
        <dbReference type="ARBA" id="ARBA00008023"/>
    </source>
</evidence>
<evidence type="ECO:0000256" key="2">
    <source>
        <dbReference type="ARBA" id="ARBA00022801"/>
    </source>
</evidence>
<reference evidence="4" key="3">
    <citation type="submission" date="2025-09" db="UniProtKB">
        <authorList>
            <consortium name="Ensembl"/>
        </authorList>
    </citation>
    <scope>IDENTIFICATION</scope>
</reference>
<dbReference type="GO" id="GO:0005737">
    <property type="term" value="C:cytoplasm"/>
    <property type="evidence" value="ECO:0007669"/>
    <property type="project" value="TreeGrafter"/>
</dbReference>
<evidence type="ECO:0000313" key="5">
    <source>
        <dbReference type="Proteomes" id="UP000694412"/>
    </source>
</evidence>
<dbReference type="PANTHER" id="PTHR11067">
    <property type="entry name" value="INOSINE TRIPHOSPHATE PYROPHOSPHATASE/HAM1 PROTEIN"/>
    <property type="match status" value="1"/>
</dbReference>
<dbReference type="GO" id="GO:0009143">
    <property type="term" value="P:nucleoside triphosphate catabolic process"/>
    <property type="evidence" value="ECO:0007669"/>
    <property type="project" value="InterPro"/>
</dbReference>
<dbReference type="Ensembl" id="ENSCJPT00005037436.1">
    <property type="protein sequence ID" value="ENSCJPP00005027748.1"/>
    <property type="gene ID" value="ENSCJPG00005021462.1"/>
</dbReference>
<name>A0A8C2YHW3_COTJA</name>
<dbReference type="Gene3D" id="3.90.950.10">
    <property type="match status" value="1"/>
</dbReference>
<dbReference type="GO" id="GO:0047429">
    <property type="term" value="F:nucleoside triphosphate diphosphatase activity"/>
    <property type="evidence" value="ECO:0007669"/>
    <property type="project" value="InterPro"/>
</dbReference>
<dbReference type="Pfam" id="PF01725">
    <property type="entry name" value="Ham1p_like"/>
    <property type="match status" value="1"/>
</dbReference>
<accession>A0A8C2YHW3</accession>
<evidence type="ECO:0000313" key="4">
    <source>
        <dbReference type="Ensembl" id="ENSCJPP00005027748.1"/>
    </source>
</evidence>
<feature type="region of interest" description="Disordered" evidence="3">
    <location>
        <begin position="66"/>
        <end position="92"/>
    </location>
</feature>
<dbReference type="InterPro" id="IPR002637">
    <property type="entry name" value="RdgB/HAM1"/>
</dbReference>
<comment type="similarity">
    <text evidence="1">Belongs to the HAM1 NTPase family.</text>
</comment>
<dbReference type="Proteomes" id="UP000694412">
    <property type="component" value="Chromosome 8"/>
</dbReference>
<evidence type="ECO:0000256" key="3">
    <source>
        <dbReference type="SAM" id="MobiDB-lite"/>
    </source>
</evidence>
<gene>
    <name evidence="4" type="primary">ITPA</name>
</gene>
<dbReference type="SUPFAM" id="SSF52972">
    <property type="entry name" value="ITPase-like"/>
    <property type="match status" value="1"/>
</dbReference>
<dbReference type="PANTHER" id="PTHR11067:SF9">
    <property type="entry name" value="INOSINE TRIPHOSPHATE PYROPHOSPHATASE"/>
    <property type="match status" value="1"/>
</dbReference>
<dbReference type="GeneTree" id="ENSGT00390000015399"/>
<proteinExistence type="inferred from homology"/>
<keyword evidence="2" id="KW-0378">Hydrolase</keyword>
<dbReference type="AlphaFoldDB" id="A0A8C2YHW3"/>